<comment type="caution">
    <text evidence="2">The sequence shown here is derived from an EMBL/GenBank/DDBJ whole genome shotgun (WGS) entry which is preliminary data.</text>
</comment>
<keyword evidence="1" id="KW-0472">Membrane</keyword>
<dbReference type="Proteomes" id="UP000616885">
    <property type="component" value="Unassembled WGS sequence"/>
</dbReference>
<protein>
    <submittedName>
        <fullName evidence="2">Uncharacterized protein</fullName>
    </submittedName>
</protein>
<feature type="transmembrane region" description="Helical" evidence="1">
    <location>
        <begin position="82"/>
        <end position="105"/>
    </location>
</feature>
<organism evidence="2 3">
    <name type="scientific">Bionectria ochroleuca</name>
    <name type="common">Gliocladium roseum</name>
    <dbReference type="NCBI Taxonomy" id="29856"/>
    <lineage>
        <taxon>Eukaryota</taxon>
        <taxon>Fungi</taxon>
        <taxon>Dikarya</taxon>
        <taxon>Ascomycota</taxon>
        <taxon>Pezizomycotina</taxon>
        <taxon>Sordariomycetes</taxon>
        <taxon>Hypocreomycetidae</taxon>
        <taxon>Hypocreales</taxon>
        <taxon>Bionectriaceae</taxon>
        <taxon>Clonostachys</taxon>
    </lineage>
</organism>
<name>A0A8H7NGE3_BIOOC</name>
<keyword evidence="1" id="KW-0812">Transmembrane</keyword>
<reference evidence="2" key="1">
    <citation type="submission" date="2020-10" db="EMBL/GenBank/DDBJ databases">
        <title>High-Quality Genome Resource of Clonostachys rosea strain S41 by Oxford Nanopore Long-Read Sequencing.</title>
        <authorList>
            <person name="Wang H."/>
        </authorList>
    </citation>
    <scope>NUCLEOTIDE SEQUENCE</scope>
    <source>
        <strain evidence="2">S41</strain>
    </source>
</reference>
<accession>A0A8H7NGE3</accession>
<evidence type="ECO:0000313" key="3">
    <source>
        <dbReference type="Proteomes" id="UP000616885"/>
    </source>
</evidence>
<keyword evidence="1" id="KW-1133">Transmembrane helix</keyword>
<gene>
    <name evidence="2" type="ORF">IM811_010637</name>
</gene>
<sequence length="120" mass="13594">MLPCALRHSYQEVYWFLVVGRVVSRSLDANDGRPMQSTHARPDVEAMDQTPLKSICFSYFPSLRGVDELLPETHHSKWSHTYFISLTASSISILAFLLANSLLILGSKSWELVLPPPRHL</sequence>
<dbReference type="AlphaFoldDB" id="A0A8H7NGE3"/>
<evidence type="ECO:0000313" key="2">
    <source>
        <dbReference type="EMBL" id="KAF9755196.1"/>
    </source>
</evidence>
<dbReference type="EMBL" id="JADCTT010000003">
    <property type="protein sequence ID" value="KAF9755196.1"/>
    <property type="molecule type" value="Genomic_DNA"/>
</dbReference>
<evidence type="ECO:0000256" key="1">
    <source>
        <dbReference type="SAM" id="Phobius"/>
    </source>
</evidence>
<proteinExistence type="predicted"/>